<dbReference type="Pfam" id="PF13302">
    <property type="entry name" value="Acetyltransf_3"/>
    <property type="match status" value="1"/>
</dbReference>
<dbReference type="PANTHER" id="PTHR43792">
    <property type="entry name" value="GNAT FAMILY, PUTATIVE (AFU_ORTHOLOGUE AFUA_3G00765)-RELATED-RELATED"/>
    <property type="match status" value="1"/>
</dbReference>
<dbReference type="RefSeq" id="WP_207940552.1">
    <property type="nucleotide sequence ID" value="NZ_CP147251.1"/>
</dbReference>
<protein>
    <recommendedName>
        <fullName evidence="1">N-acetyltransferase domain-containing protein</fullName>
    </recommendedName>
</protein>
<name>A0ABZ2SNE2_9ENTE</name>
<accession>A0ABZ2SNE2</accession>
<organism evidence="2 3">
    <name type="scientific">Candidatus Enterococcus lowellii</name>
    <dbReference type="NCBI Taxonomy" id="2230877"/>
    <lineage>
        <taxon>Bacteria</taxon>
        <taxon>Bacillati</taxon>
        <taxon>Bacillota</taxon>
        <taxon>Bacilli</taxon>
        <taxon>Lactobacillales</taxon>
        <taxon>Enterococcaceae</taxon>
        <taxon>Enterococcus</taxon>
    </lineage>
</organism>
<dbReference type="InterPro" id="IPR051531">
    <property type="entry name" value="N-acetyltransferase"/>
</dbReference>
<dbReference type="PANTHER" id="PTHR43792:SF1">
    <property type="entry name" value="N-ACETYLTRANSFERASE DOMAIN-CONTAINING PROTEIN"/>
    <property type="match status" value="1"/>
</dbReference>
<proteinExistence type="predicted"/>
<evidence type="ECO:0000259" key="1">
    <source>
        <dbReference type="PROSITE" id="PS51186"/>
    </source>
</evidence>
<dbReference type="Proteomes" id="UP000664701">
    <property type="component" value="Chromosome"/>
</dbReference>
<dbReference type="InterPro" id="IPR016181">
    <property type="entry name" value="Acyl_CoA_acyltransferase"/>
</dbReference>
<dbReference type="EMBL" id="CP147251">
    <property type="protein sequence ID" value="WYJ77303.1"/>
    <property type="molecule type" value="Genomic_DNA"/>
</dbReference>
<dbReference type="PROSITE" id="PS51186">
    <property type="entry name" value="GNAT"/>
    <property type="match status" value="1"/>
</dbReference>
<evidence type="ECO:0000313" key="2">
    <source>
        <dbReference type="EMBL" id="WYJ77303.1"/>
    </source>
</evidence>
<evidence type="ECO:0000313" key="3">
    <source>
        <dbReference type="Proteomes" id="UP000664701"/>
    </source>
</evidence>
<keyword evidence="3" id="KW-1185">Reference proteome</keyword>
<sequence length="176" mass="20337">MILETNRLRLREWRAGEETILKTFLGSDEVMYAYEGGFNDQKIMDWLSWNLALYHDKGYGLWAIERKSDGKVIGECGLTNQTIDDTTYLEIGYHLISNEWHKGYMSEAVQAVKTYAFEVLKAEEVVSIVRDTNLSSMNVAIRNGMTVFKRVTKHYKGIDMPHYIFKVKKGADLSCY</sequence>
<feature type="domain" description="N-acetyltransferase" evidence="1">
    <location>
        <begin position="11"/>
        <end position="170"/>
    </location>
</feature>
<reference evidence="2 3" key="1">
    <citation type="submission" date="2024-03" db="EMBL/GenBank/DDBJ databases">
        <title>The Genome Sequence of Enterococcus sp. DIV2402.</title>
        <authorList>
            <consortium name="The Broad Institute Genomics Platform"/>
            <consortium name="The Broad Institute Microbial Omics Core"/>
            <consortium name="The Broad Institute Genomic Center for Infectious Diseases"/>
            <person name="Earl A."/>
            <person name="Manson A."/>
            <person name="Gilmore M."/>
            <person name="Schwartman J."/>
            <person name="Shea T."/>
            <person name="Abouelleil A."/>
            <person name="Cao P."/>
            <person name="Chapman S."/>
            <person name="Cusick C."/>
            <person name="Young S."/>
            <person name="Neafsey D."/>
            <person name="Nusbaum C."/>
            <person name="Birren B."/>
        </authorList>
    </citation>
    <scope>NUCLEOTIDE SEQUENCE [LARGE SCALE GENOMIC DNA]</scope>
    <source>
        <strain evidence="2 3">DIV2402</strain>
    </source>
</reference>
<dbReference type="Gene3D" id="3.40.630.30">
    <property type="match status" value="1"/>
</dbReference>
<dbReference type="InterPro" id="IPR000182">
    <property type="entry name" value="GNAT_dom"/>
</dbReference>
<gene>
    <name evidence="2" type="ORF">DOK78_001941</name>
</gene>
<dbReference type="SUPFAM" id="SSF55729">
    <property type="entry name" value="Acyl-CoA N-acyltransferases (Nat)"/>
    <property type="match status" value="1"/>
</dbReference>